<keyword evidence="7" id="KW-1133">Transmembrane helix</keyword>
<evidence type="ECO:0000313" key="10">
    <source>
        <dbReference type="EMBL" id="EXM40368.1"/>
    </source>
</evidence>
<comment type="similarity">
    <text evidence="3 7">Belongs to the peptidase S26 family.</text>
</comment>
<dbReference type="InterPro" id="IPR000223">
    <property type="entry name" value="Pept_S26A_signal_pept_1"/>
</dbReference>
<keyword evidence="7" id="KW-0472">Membrane</keyword>
<dbReference type="SUPFAM" id="SSF51306">
    <property type="entry name" value="LexA/Signal peptidase"/>
    <property type="match status" value="1"/>
</dbReference>
<dbReference type="PRINTS" id="PR00727">
    <property type="entry name" value="LEADERPTASE"/>
</dbReference>
<sequence length="349" mass="38970">MSEPNEKTTNGNIGGADDDLERLLNETDPNVTGGSDADESVEDFNVFGTTDEDITEDAAELEQILNEQFPDGVGSVHVVTPGDDEGPINVEALVNRGETVAVTAEDIKRVTEASKAVEEDIKDVSEKAETAEEDAEEETEKISETAEVSEEDIEKAKEAEPEDIKEKEPFNIGREILEWFESLVFALLIVQLVLTFLLRIVMVDGESMTNTLQNGDRLIMTHVAYEPERDDIVVLDSEAANKVLIKRVIGIEGDKVVVDYNQNHVYVNDEEISNEHIREVMLDSFYFDPQYSVDAGVYEYEVPEDTVFVMGDNRNDSKDSRSIGFIPKSEIMGKAIFRIYPFKSLGRVD</sequence>
<dbReference type="CDD" id="cd06530">
    <property type="entry name" value="S26_SPase_I"/>
    <property type="match status" value="1"/>
</dbReference>
<feature type="domain" description="Peptidase S26" evidence="9">
    <location>
        <begin position="177"/>
        <end position="340"/>
    </location>
</feature>
<feature type="region of interest" description="Disordered" evidence="8">
    <location>
        <begin position="1"/>
        <end position="41"/>
    </location>
</feature>
<feature type="compositionally biased region" description="Basic and acidic residues" evidence="8">
    <location>
        <begin position="154"/>
        <end position="164"/>
    </location>
</feature>
<dbReference type="InterPro" id="IPR019758">
    <property type="entry name" value="Pept_S26A_signal_pept_1_CS"/>
</dbReference>
<evidence type="ECO:0000256" key="7">
    <source>
        <dbReference type="RuleBase" id="RU362042"/>
    </source>
</evidence>
<comment type="subcellular location">
    <subcellularLocation>
        <location evidence="2">Cell membrane</location>
        <topology evidence="2">Single-pass type II membrane protein</topology>
    </subcellularLocation>
    <subcellularLocation>
        <location evidence="7">Membrane</location>
        <topology evidence="7">Single-pass type II membrane protein</topology>
    </subcellularLocation>
</comment>
<evidence type="ECO:0000256" key="4">
    <source>
        <dbReference type="ARBA" id="ARBA00013208"/>
    </source>
</evidence>
<evidence type="ECO:0000256" key="1">
    <source>
        <dbReference type="ARBA" id="ARBA00000677"/>
    </source>
</evidence>
<dbReference type="GO" id="GO:0009003">
    <property type="term" value="F:signal peptidase activity"/>
    <property type="evidence" value="ECO:0007669"/>
    <property type="project" value="UniProtKB-EC"/>
</dbReference>
<dbReference type="GO" id="GO:0004252">
    <property type="term" value="F:serine-type endopeptidase activity"/>
    <property type="evidence" value="ECO:0007669"/>
    <property type="project" value="InterPro"/>
</dbReference>
<dbReference type="Gene3D" id="2.10.109.10">
    <property type="entry name" value="Umud Fragment, subunit A"/>
    <property type="match status" value="1"/>
</dbReference>
<keyword evidence="11" id="KW-1185">Reference proteome</keyword>
<dbReference type="PANTHER" id="PTHR43390">
    <property type="entry name" value="SIGNAL PEPTIDASE I"/>
    <property type="match status" value="1"/>
</dbReference>
<evidence type="ECO:0000256" key="6">
    <source>
        <dbReference type="PIRSR" id="PIRSR600223-1"/>
    </source>
</evidence>
<organism evidence="10 11">
    <name type="scientific">Ruminococcus albus SY3</name>
    <dbReference type="NCBI Taxonomy" id="1341156"/>
    <lineage>
        <taxon>Bacteria</taxon>
        <taxon>Bacillati</taxon>
        <taxon>Bacillota</taxon>
        <taxon>Clostridia</taxon>
        <taxon>Eubacteriales</taxon>
        <taxon>Oscillospiraceae</taxon>
        <taxon>Ruminococcus</taxon>
    </lineage>
</organism>
<dbReference type="RefSeq" id="WP_051506250.1">
    <property type="nucleotide sequence ID" value="NZ_JEOB01000001.1"/>
</dbReference>
<dbReference type="NCBIfam" id="TIGR02227">
    <property type="entry name" value="sigpep_I_bact"/>
    <property type="match status" value="1"/>
</dbReference>
<dbReference type="GO" id="GO:0006465">
    <property type="term" value="P:signal peptide processing"/>
    <property type="evidence" value="ECO:0007669"/>
    <property type="project" value="InterPro"/>
</dbReference>
<proteinExistence type="inferred from homology"/>
<evidence type="ECO:0000256" key="3">
    <source>
        <dbReference type="ARBA" id="ARBA00009370"/>
    </source>
</evidence>
<comment type="caution">
    <text evidence="10">The sequence shown here is derived from an EMBL/GenBank/DDBJ whole genome shotgun (WGS) entry which is preliminary data.</text>
</comment>
<dbReference type="EMBL" id="JEOB01000001">
    <property type="protein sequence ID" value="EXM40368.1"/>
    <property type="molecule type" value="Genomic_DNA"/>
</dbReference>
<feature type="active site" evidence="6">
    <location>
        <position position="246"/>
    </location>
</feature>
<dbReference type="GO" id="GO:0005886">
    <property type="term" value="C:plasma membrane"/>
    <property type="evidence" value="ECO:0007669"/>
    <property type="project" value="UniProtKB-SubCell"/>
</dbReference>
<dbReference type="EC" id="3.4.21.89" evidence="4 7"/>
<dbReference type="PANTHER" id="PTHR43390:SF1">
    <property type="entry name" value="CHLOROPLAST PROCESSING PEPTIDASE"/>
    <property type="match status" value="1"/>
</dbReference>
<feature type="transmembrane region" description="Helical" evidence="7">
    <location>
        <begin position="179"/>
        <end position="198"/>
    </location>
</feature>
<reference evidence="10 11" key="1">
    <citation type="submission" date="2013-06" db="EMBL/GenBank/DDBJ databases">
        <title>Rumen cellulosomics: divergent fiber-degrading strategies revealed by comparative genome-wide analysis of six Ruminococcal strains.</title>
        <authorList>
            <person name="Dassa B."/>
            <person name="Borovok I."/>
            <person name="Lamed R."/>
            <person name="Flint H."/>
            <person name="Yeoman C.J."/>
            <person name="White B."/>
            <person name="Bayer E.A."/>
        </authorList>
    </citation>
    <scope>NUCLEOTIDE SEQUENCE [LARGE SCALE GENOMIC DNA]</scope>
    <source>
        <strain evidence="10 11">SY3</strain>
    </source>
</reference>
<keyword evidence="7" id="KW-0645">Protease</keyword>
<dbReference type="InterPro" id="IPR019533">
    <property type="entry name" value="Peptidase_S26"/>
</dbReference>
<dbReference type="PROSITE" id="PS00761">
    <property type="entry name" value="SPASE_I_3"/>
    <property type="match status" value="1"/>
</dbReference>
<keyword evidence="5 7" id="KW-0378">Hydrolase</keyword>
<feature type="region of interest" description="Disordered" evidence="8">
    <location>
        <begin position="122"/>
        <end position="164"/>
    </location>
</feature>
<dbReference type="OrthoDB" id="9802919at2"/>
<dbReference type="AlphaFoldDB" id="A0A011W0P1"/>
<gene>
    <name evidence="10" type="ORF">RASY3_00220</name>
</gene>
<protein>
    <recommendedName>
        <fullName evidence="4 7">Signal peptidase I</fullName>
        <ecNumber evidence="4 7">3.4.21.89</ecNumber>
    </recommendedName>
</protein>
<dbReference type="Proteomes" id="UP000021369">
    <property type="component" value="Unassembled WGS sequence"/>
</dbReference>
<accession>A0A011W0P1</accession>
<feature type="active site" evidence="6">
    <location>
        <position position="207"/>
    </location>
</feature>
<comment type="catalytic activity">
    <reaction evidence="1 7">
        <text>Cleavage of hydrophobic, N-terminal signal or leader sequences from secreted and periplasmic proteins.</text>
        <dbReference type="EC" id="3.4.21.89"/>
    </reaction>
</comment>
<dbReference type="InterPro" id="IPR036286">
    <property type="entry name" value="LexA/Signal_pep-like_sf"/>
</dbReference>
<evidence type="ECO:0000256" key="8">
    <source>
        <dbReference type="SAM" id="MobiDB-lite"/>
    </source>
</evidence>
<evidence type="ECO:0000256" key="5">
    <source>
        <dbReference type="ARBA" id="ARBA00022801"/>
    </source>
</evidence>
<dbReference type="Pfam" id="PF10502">
    <property type="entry name" value="Peptidase_S26"/>
    <property type="match status" value="1"/>
</dbReference>
<keyword evidence="7" id="KW-0812">Transmembrane</keyword>
<name>A0A011W0P1_RUMAL</name>
<evidence type="ECO:0000313" key="11">
    <source>
        <dbReference type="Proteomes" id="UP000021369"/>
    </source>
</evidence>
<dbReference type="PATRIC" id="fig|1341156.4.peg.580"/>
<evidence type="ECO:0000256" key="2">
    <source>
        <dbReference type="ARBA" id="ARBA00004401"/>
    </source>
</evidence>
<evidence type="ECO:0000259" key="9">
    <source>
        <dbReference type="Pfam" id="PF10502"/>
    </source>
</evidence>